<dbReference type="Proteomes" id="UP000010552">
    <property type="component" value="Unassembled WGS sequence"/>
</dbReference>
<gene>
    <name evidence="1" type="ORF">PAL_GLEAN10022977</name>
</gene>
<keyword evidence="2" id="KW-1185">Reference proteome</keyword>
<accession>L5K4Y7</accession>
<protein>
    <submittedName>
        <fullName evidence="1">Uncharacterized protein</fullName>
    </submittedName>
</protein>
<name>L5K4Y7_PTEAL</name>
<sequence length="139" mass="16012">MCVRGEISKNKRLRVQEGGEAWRHGFGFRRSYQSGYGSAVKIRVTREFFHFRFSKHTVTCNCGPSSSPHIEKCFCVQSEDRPPPPTLMSFPSHLPGGFPSLLPALLYQQTFWLPSISFNHFNTTSPFQLPYFLLHRRTS</sequence>
<evidence type="ECO:0000313" key="2">
    <source>
        <dbReference type="Proteomes" id="UP000010552"/>
    </source>
</evidence>
<organism evidence="1 2">
    <name type="scientific">Pteropus alecto</name>
    <name type="common">Black flying fox</name>
    <dbReference type="NCBI Taxonomy" id="9402"/>
    <lineage>
        <taxon>Eukaryota</taxon>
        <taxon>Metazoa</taxon>
        <taxon>Chordata</taxon>
        <taxon>Craniata</taxon>
        <taxon>Vertebrata</taxon>
        <taxon>Euteleostomi</taxon>
        <taxon>Mammalia</taxon>
        <taxon>Eutheria</taxon>
        <taxon>Laurasiatheria</taxon>
        <taxon>Chiroptera</taxon>
        <taxon>Yinpterochiroptera</taxon>
        <taxon>Pteropodoidea</taxon>
        <taxon>Pteropodidae</taxon>
        <taxon>Pteropodinae</taxon>
        <taxon>Pteropus</taxon>
    </lineage>
</organism>
<dbReference type="AlphaFoldDB" id="L5K4Y7"/>
<dbReference type="EMBL" id="KB031030">
    <property type="protein sequence ID" value="ELK06610.1"/>
    <property type="molecule type" value="Genomic_DNA"/>
</dbReference>
<proteinExistence type="predicted"/>
<evidence type="ECO:0000313" key="1">
    <source>
        <dbReference type="EMBL" id="ELK06610.1"/>
    </source>
</evidence>
<dbReference type="InParanoid" id="L5K4Y7"/>
<reference evidence="2" key="1">
    <citation type="journal article" date="2013" name="Science">
        <title>Comparative analysis of bat genomes provides insight into the evolution of flight and immunity.</title>
        <authorList>
            <person name="Zhang G."/>
            <person name="Cowled C."/>
            <person name="Shi Z."/>
            <person name="Huang Z."/>
            <person name="Bishop-Lilly K.A."/>
            <person name="Fang X."/>
            <person name="Wynne J.W."/>
            <person name="Xiong Z."/>
            <person name="Baker M.L."/>
            <person name="Zhao W."/>
            <person name="Tachedjian M."/>
            <person name="Zhu Y."/>
            <person name="Zhou P."/>
            <person name="Jiang X."/>
            <person name="Ng J."/>
            <person name="Yang L."/>
            <person name="Wu L."/>
            <person name="Xiao J."/>
            <person name="Feng Y."/>
            <person name="Chen Y."/>
            <person name="Sun X."/>
            <person name="Zhang Y."/>
            <person name="Marsh G.A."/>
            <person name="Crameri G."/>
            <person name="Broder C.C."/>
            <person name="Frey K.G."/>
            <person name="Wang L.F."/>
            <person name="Wang J."/>
        </authorList>
    </citation>
    <scope>NUCLEOTIDE SEQUENCE [LARGE SCALE GENOMIC DNA]</scope>
</reference>